<dbReference type="OrthoDB" id="6493944at2759"/>
<feature type="coiled-coil region" evidence="6">
    <location>
        <begin position="120"/>
        <end position="150"/>
    </location>
</feature>
<dbReference type="PANTHER" id="PTHR46140:SF2">
    <property type="entry name" value="VACUOLAR TRANSPORTER CHAPERONE 3 COMPLEX SUBUNIT 3-RELATED"/>
    <property type="match status" value="1"/>
</dbReference>
<protein>
    <submittedName>
        <fullName evidence="9">17856_t:CDS:1</fullName>
    </submittedName>
</protein>
<dbReference type="Pfam" id="PF09359">
    <property type="entry name" value="VTC"/>
    <property type="match status" value="1"/>
</dbReference>
<evidence type="ECO:0000259" key="8">
    <source>
        <dbReference type="PROSITE" id="PS51382"/>
    </source>
</evidence>
<dbReference type="InterPro" id="IPR051572">
    <property type="entry name" value="VTC_Complex_Subunit"/>
</dbReference>
<evidence type="ECO:0000313" key="10">
    <source>
        <dbReference type="Proteomes" id="UP000789759"/>
    </source>
</evidence>
<dbReference type="GO" id="GO:0000329">
    <property type="term" value="C:fungal-type vacuole membrane"/>
    <property type="evidence" value="ECO:0007669"/>
    <property type="project" value="TreeGrafter"/>
</dbReference>
<dbReference type="GO" id="GO:0006799">
    <property type="term" value="P:polyphosphate biosynthetic process"/>
    <property type="evidence" value="ECO:0007669"/>
    <property type="project" value="UniProtKB-ARBA"/>
</dbReference>
<dbReference type="InterPro" id="IPR042267">
    <property type="entry name" value="VTC_sf"/>
</dbReference>
<comment type="subcellular location">
    <subcellularLocation>
        <location evidence="1">Vacuole membrane</location>
        <topology evidence="1">Multi-pass membrane protein</topology>
    </subcellularLocation>
</comment>
<evidence type="ECO:0000256" key="5">
    <source>
        <dbReference type="ARBA" id="ARBA00023136"/>
    </source>
</evidence>
<evidence type="ECO:0000313" key="9">
    <source>
        <dbReference type="EMBL" id="CAG8694284.1"/>
    </source>
</evidence>
<organism evidence="9 10">
    <name type="scientific">Cetraspora pellucida</name>
    <dbReference type="NCBI Taxonomy" id="1433469"/>
    <lineage>
        <taxon>Eukaryota</taxon>
        <taxon>Fungi</taxon>
        <taxon>Fungi incertae sedis</taxon>
        <taxon>Mucoromycota</taxon>
        <taxon>Glomeromycotina</taxon>
        <taxon>Glomeromycetes</taxon>
        <taxon>Diversisporales</taxon>
        <taxon>Gigasporaceae</taxon>
        <taxon>Cetraspora</taxon>
    </lineage>
</organism>
<dbReference type="PANTHER" id="PTHR46140">
    <property type="entry name" value="VACUOLAR TRANSPORTER CHAPERONE 1-RELATED"/>
    <property type="match status" value="1"/>
</dbReference>
<keyword evidence="3 7" id="KW-0812">Transmembrane</keyword>
<dbReference type="Proteomes" id="UP000789759">
    <property type="component" value="Unassembled WGS sequence"/>
</dbReference>
<dbReference type="InterPro" id="IPR004331">
    <property type="entry name" value="SPX_dom"/>
</dbReference>
<evidence type="ECO:0000256" key="6">
    <source>
        <dbReference type="SAM" id="Coils"/>
    </source>
</evidence>
<dbReference type="PROSITE" id="PS51382">
    <property type="entry name" value="SPX"/>
    <property type="match status" value="1"/>
</dbReference>
<accession>A0A9N9EZF6</accession>
<gene>
    <name evidence="9" type="ORF">CPELLU_LOCUS11474</name>
</gene>
<dbReference type="EMBL" id="CAJVQA010010201">
    <property type="protein sequence ID" value="CAG8694284.1"/>
    <property type="molecule type" value="Genomic_DNA"/>
</dbReference>
<dbReference type="Pfam" id="PF02656">
    <property type="entry name" value="DUF202"/>
    <property type="match status" value="1"/>
</dbReference>
<reference evidence="9" key="1">
    <citation type="submission" date="2021-06" db="EMBL/GenBank/DDBJ databases">
        <authorList>
            <person name="Kallberg Y."/>
            <person name="Tangrot J."/>
            <person name="Rosling A."/>
        </authorList>
    </citation>
    <scope>NUCLEOTIDE SEQUENCE</scope>
    <source>
        <strain evidence="9">FL966</strain>
    </source>
</reference>
<dbReference type="InterPro" id="IPR018966">
    <property type="entry name" value="VTC_domain"/>
</dbReference>
<feature type="domain" description="SPX" evidence="8">
    <location>
        <begin position="33"/>
        <end position="226"/>
    </location>
</feature>
<dbReference type="InterPro" id="IPR003807">
    <property type="entry name" value="DUF202"/>
</dbReference>
<dbReference type="GO" id="GO:0033254">
    <property type="term" value="C:vacuolar transporter chaperone complex"/>
    <property type="evidence" value="ECO:0007669"/>
    <property type="project" value="TreeGrafter"/>
</dbReference>
<evidence type="ECO:0000256" key="7">
    <source>
        <dbReference type="SAM" id="Phobius"/>
    </source>
</evidence>
<dbReference type="AlphaFoldDB" id="A0A9N9EZF6"/>
<feature type="transmembrane region" description="Helical" evidence="7">
    <location>
        <begin position="673"/>
        <end position="693"/>
    </location>
</feature>
<evidence type="ECO:0000256" key="1">
    <source>
        <dbReference type="ARBA" id="ARBA00004128"/>
    </source>
</evidence>
<keyword evidence="5 7" id="KW-0472">Membrane</keyword>
<sequence>MRPETSFDQNVFRLKIGQLKVLLKVLLCIFFEMKFGSQLRAALYDEWAEYYVDYDGLKKLLKRGLNKEGGYTGKDETEFVEKLDKELEKVHSFQNSKYEDIKSKVQQCENSVNSISKDSSSNASERYIEIERQINDITEELNELAKYNRRTKYDLNPLFNVRLKACPFYKETFEPIIINLSQLYHIVHQGIGSDQSPSSLNLPSITNVTSSTATLPSRERFMRQSHKYWIHPDNIMEVKTTILRHLPVLIYKPGTDASVTSIYFDNEEFELYQDKVDRKPGDQLIRLRWFGNKESTNEIFVERKIREQGEEEIKDRFLIKEKYVDGFLKGTYSMDKTIKKMKENPGKTEDDVENFQALVKDIQDFIREKHLQPVLRTYYNRMAFQIPLDDRVRISLDTEFYMNREDNFDVKRRQGDAWRRTDVDDADFGKLAPSECTKFPYAILEIKLNLNGEQEPNWVKELIKSGLVEEAPQFSKYVHGVATLFTSQAPSLPYWLPNIDKDILKPSARTSSGLYGINQERSRRSGKNLIDIDSKDKRDKGKAVEDSDIRDNRPIGLRTFRKIFRRRTRSRPDRVILPYNVKAPEKMSESVKVEAKVFFANERTFFSWMRFSVLLSSFALALFNASAADNELGMRCAMAYTAIGVCSLTYAVYKYNTRLSMINAKHPGPYDDIIAPILVCVSLTIAFGLNFYLKLHPKMIEGSRSIEGNTNDSAT</sequence>
<comment type="caution">
    <text evidence="9">The sequence shown here is derived from an EMBL/GenBank/DDBJ whole genome shotgun (WGS) entry which is preliminary data.</text>
</comment>
<dbReference type="Gene3D" id="3.20.100.30">
    <property type="entry name" value="VTC, catalytic tunnel domain"/>
    <property type="match status" value="1"/>
</dbReference>
<keyword evidence="2" id="KW-0926">Vacuole</keyword>
<evidence type="ECO:0000256" key="2">
    <source>
        <dbReference type="ARBA" id="ARBA00022554"/>
    </source>
</evidence>
<proteinExistence type="predicted"/>
<keyword evidence="10" id="KW-1185">Reference proteome</keyword>
<feature type="transmembrane region" description="Helical" evidence="7">
    <location>
        <begin position="637"/>
        <end position="653"/>
    </location>
</feature>
<name>A0A9N9EZF6_9GLOM</name>
<evidence type="ECO:0000256" key="3">
    <source>
        <dbReference type="ARBA" id="ARBA00022692"/>
    </source>
</evidence>
<dbReference type="CDD" id="cd14480">
    <property type="entry name" value="SPX_VTC2_like"/>
    <property type="match status" value="1"/>
</dbReference>
<keyword evidence="4 7" id="KW-1133">Transmembrane helix</keyword>
<feature type="transmembrane region" description="Helical" evidence="7">
    <location>
        <begin position="605"/>
        <end position="625"/>
    </location>
</feature>
<dbReference type="Pfam" id="PF03105">
    <property type="entry name" value="SPX"/>
    <property type="match status" value="1"/>
</dbReference>
<evidence type="ECO:0000256" key="4">
    <source>
        <dbReference type="ARBA" id="ARBA00022989"/>
    </source>
</evidence>
<keyword evidence="6" id="KW-0175">Coiled coil</keyword>